<evidence type="ECO:0000313" key="5">
    <source>
        <dbReference type="Proteomes" id="UP001217838"/>
    </source>
</evidence>
<keyword evidence="2" id="KW-0732">Signal</keyword>
<dbReference type="CDD" id="cd21179">
    <property type="entry name" value="LIC_1098-like"/>
    <property type="match status" value="1"/>
</dbReference>
<dbReference type="Proteomes" id="UP001217838">
    <property type="component" value="Unassembled WGS sequence"/>
</dbReference>
<evidence type="ECO:0000259" key="3">
    <source>
        <dbReference type="Pfam" id="PF25046"/>
    </source>
</evidence>
<dbReference type="Pfam" id="PF25046">
    <property type="entry name" value="DUF7790"/>
    <property type="match status" value="1"/>
</dbReference>
<reference evidence="4 5" key="1">
    <citation type="submission" date="2022-11" db="EMBL/GenBank/DDBJ databases">
        <title>Minimal conservation of predation-associated metabolite biosynthetic gene clusters underscores biosynthetic potential of Myxococcota including descriptions for ten novel species: Archangium lansinium sp. nov., Myxococcus landrumus sp. nov., Nannocystis bai.</title>
        <authorList>
            <person name="Ahearne A."/>
            <person name="Stevens C."/>
            <person name="Dowd S."/>
        </authorList>
    </citation>
    <scope>NUCLEOTIDE SEQUENCE [LARGE SCALE GENOMIC DNA]</scope>
    <source>
        <strain evidence="4 5">NCELM</strain>
    </source>
</reference>
<proteinExistence type="predicted"/>
<feature type="domain" description="DUF7790" evidence="3">
    <location>
        <begin position="101"/>
        <end position="374"/>
    </location>
</feature>
<evidence type="ECO:0000256" key="1">
    <source>
        <dbReference type="SAM" id="MobiDB-lite"/>
    </source>
</evidence>
<protein>
    <recommendedName>
        <fullName evidence="3">DUF7790 domain-containing protein</fullName>
    </recommendedName>
</protein>
<gene>
    <name evidence="4" type="ORF">POL58_26200</name>
</gene>
<sequence>MSSRTLLTLLASGWLAQAAWGASAGPPARAVERPAAAVASESVHSQAGALAVAATPVGVGAASADTDRGGTPGPAPLSAAQRATLAQVRSERIFSHPLEHFTSSNEYRHDLWFPFLRGRGGAYVGVASDQNYTLIAAARSEVAFLVDIDRQVVDLHRIYASLMAAAPDPAAFLALFEPRARKAARAAIAAGLAGDTRGQQSRVQAFFAAQREALAVYLQRVREEQAGSWLADPAAYTYVRKMFAADRIRVLQGNLTGGTTMADIAASTRALALPVTVLYLSNAEDYLFYTDRFARNVTALPATDDSVLLRTIHERFVGWESCGEGDARWHYQVQALPDFQRRLASGRNQDRTSMLSAALAEAAVERKVRGLSVIAPGAADRSMRGDLLLARGRRTAKSGPSQASAPAELVRP</sequence>
<dbReference type="InterPro" id="IPR056692">
    <property type="entry name" value="DUF7790"/>
</dbReference>
<evidence type="ECO:0000313" key="4">
    <source>
        <dbReference type="EMBL" id="MDC0671276.1"/>
    </source>
</evidence>
<feature type="region of interest" description="Disordered" evidence="1">
    <location>
        <begin position="391"/>
        <end position="412"/>
    </location>
</feature>
<comment type="caution">
    <text evidence="4">The sequence shown here is derived from an EMBL/GenBank/DDBJ whole genome shotgun (WGS) entry which is preliminary data.</text>
</comment>
<accession>A0ABT5BAW4</accession>
<feature type="signal peptide" evidence="2">
    <location>
        <begin position="1"/>
        <end position="18"/>
    </location>
</feature>
<organism evidence="4 5">
    <name type="scientific">Nannocystis radixulma</name>
    <dbReference type="NCBI Taxonomy" id="2995305"/>
    <lineage>
        <taxon>Bacteria</taxon>
        <taxon>Pseudomonadati</taxon>
        <taxon>Myxococcota</taxon>
        <taxon>Polyangia</taxon>
        <taxon>Nannocystales</taxon>
        <taxon>Nannocystaceae</taxon>
        <taxon>Nannocystis</taxon>
    </lineage>
</organism>
<name>A0ABT5BAW4_9BACT</name>
<keyword evidence="5" id="KW-1185">Reference proteome</keyword>
<feature type="chain" id="PRO_5047451933" description="DUF7790 domain-containing protein" evidence="2">
    <location>
        <begin position="19"/>
        <end position="412"/>
    </location>
</feature>
<dbReference type="EMBL" id="JAQNDN010000015">
    <property type="protein sequence ID" value="MDC0671276.1"/>
    <property type="molecule type" value="Genomic_DNA"/>
</dbReference>
<dbReference type="RefSeq" id="WP_272001390.1">
    <property type="nucleotide sequence ID" value="NZ_JAQNDN010000015.1"/>
</dbReference>
<evidence type="ECO:0000256" key="2">
    <source>
        <dbReference type="SAM" id="SignalP"/>
    </source>
</evidence>